<accession>A0A0F9N5L9</accession>
<organism evidence="1">
    <name type="scientific">marine sediment metagenome</name>
    <dbReference type="NCBI Taxonomy" id="412755"/>
    <lineage>
        <taxon>unclassified sequences</taxon>
        <taxon>metagenomes</taxon>
        <taxon>ecological metagenomes</taxon>
    </lineage>
</organism>
<gene>
    <name evidence="1" type="ORF">LCGC14_1377040</name>
</gene>
<proteinExistence type="predicted"/>
<feature type="non-terminal residue" evidence="1">
    <location>
        <position position="1"/>
    </location>
</feature>
<name>A0A0F9N5L9_9ZZZZ</name>
<reference evidence="1" key="1">
    <citation type="journal article" date="2015" name="Nature">
        <title>Complex archaea that bridge the gap between prokaryotes and eukaryotes.</title>
        <authorList>
            <person name="Spang A."/>
            <person name="Saw J.H."/>
            <person name="Jorgensen S.L."/>
            <person name="Zaremba-Niedzwiedzka K."/>
            <person name="Martijn J."/>
            <person name="Lind A.E."/>
            <person name="van Eijk R."/>
            <person name="Schleper C."/>
            <person name="Guy L."/>
            <person name="Ettema T.J."/>
        </authorList>
    </citation>
    <scope>NUCLEOTIDE SEQUENCE</scope>
</reference>
<protein>
    <submittedName>
        <fullName evidence="1">Uncharacterized protein</fullName>
    </submittedName>
</protein>
<sequence length="65" mass="7383">IPSGTEGGYSTYWAYIKKYGSEEAVLLAWLRDELPQDELDDFTDRGYASAHLAPLIKVMFKEVVK</sequence>
<dbReference type="AlphaFoldDB" id="A0A0F9N5L9"/>
<dbReference type="EMBL" id="LAZR01008754">
    <property type="protein sequence ID" value="KKM76752.1"/>
    <property type="molecule type" value="Genomic_DNA"/>
</dbReference>
<comment type="caution">
    <text evidence="1">The sequence shown here is derived from an EMBL/GenBank/DDBJ whole genome shotgun (WGS) entry which is preliminary data.</text>
</comment>
<evidence type="ECO:0000313" key="1">
    <source>
        <dbReference type="EMBL" id="KKM76752.1"/>
    </source>
</evidence>